<dbReference type="InterPro" id="IPR006630">
    <property type="entry name" value="La_HTH"/>
</dbReference>
<dbReference type="Pfam" id="PF05383">
    <property type="entry name" value="La"/>
    <property type="match status" value="1"/>
</dbReference>
<dbReference type="SUPFAM" id="SSF56112">
    <property type="entry name" value="Protein kinase-like (PK-like)"/>
    <property type="match status" value="1"/>
</dbReference>
<dbReference type="Gene3D" id="3.40.50.300">
    <property type="entry name" value="P-loop containing nucleotide triphosphate hydrolases"/>
    <property type="match status" value="1"/>
</dbReference>
<evidence type="ECO:0000259" key="8">
    <source>
        <dbReference type="PROSITE" id="PS50011"/>
    </source>
</evidence>
<dbReference type="InterPro" id="IPR011009">
    <property type="entry name" value="Kinase-like_dom_sf"/>
</dbReference>
<feature type="coiled-coil region" evidence="6">
    <location>
        <begin position="94"/>
        <end position="147"/>
    </location>
</feature>
<dbReference type="SUPFAM" id="SSF52540">
    <property type="entry name" value="P-loop containing nucleoside triphosphate hydrolases"/>
    <property type="match status" value="2"/>
</dbReference>
<evidence type="ECO:0000259" key="9">
    <source>
        <dbReference type="PROSITE" id="PS50067"/>
    </source>
</evidence>
<dbReference type="EMBL" id="CAJNDS010000312">
    <property type="protein sequence ID" value="CAE7042134.1"/>
    <property type="molecule type" value="Genomic_DNA"/>
</dbReference>
<dbReference type="PANTHER" id="PTHR47968">
    <property type="entry name" value="CENTROMERE PROTEIN E"/>
    <property type="match status" value="1"/>
</dbReference>
<dbReference type="Pfam" id="PF13671">
    <property type="entry name" value="AAA_33"/>
    <property type="match status" value="1"/>
</dbReference>
<dbReference type="InterPro" id="IPR036388">
    <property type="entry name" value="WH-like_DNA-bd_sf"/>
</dbReference>
<evidence type="ECO:0000256" key="7">
    <source>
        <dbReference type="SAM" id="MobiDB-lite"/>
    </source>
</evidence>
<keyword evidence="1 5" id="KW-0694">RNA-binding</keyword>
<feature type="domain" description="Protein kinase" evidence="8">
    <location>
        <begin position="561"/>
        <end position="841"/>
    </location>
</feature>
<feature type="region of interest" description="Disordered" evidence="7">
    <location>
        <begin position="2606"/>
        <end position="2630"/>
    </location>
</feature>
<feature type="domain" description="Kinesin motor" evidence="9">
    <location>
        <begin position="1"/>
        <end position="79"/>
    </location>
</feature>
<organism evidence="11 12">
    <name type="scientific">Symbiodinium natans</name>
    <dbReference type="NCBI Taxonomy" id="878477"/>
    <lineage>
        <taxon>Eukaryota</taxon>
        <taxon>Sar</taxon>
        <taxon>Alveolata</taxon>
        <taxon>Dinophyceae</taxon>
        <taxon>Suessiales</taxon>
        <taxon>Symbiodiniaceae</taxon>
        <taxon>Symbiodinium</taxon>
    </lineage>
</organism>
<name>A0A812INR9_9DINO</name>
<keyword evidence="2 6" id="KW-0175">Coiled coil</keyword>
<dbReference type="GO" id="GO:0005524">
    <property type="term" value="F:ATP binding"/>
    <property type="evidence" value="ECO:0007669"/>
    <property type="project" value="InterPro"/>
</dbReference>
<dbReference type="Pfam" id="PF00225">
    <property type="entry name" value="Kinesin"/>
    <property type="match status" value="1"/>
</dbReference>
<dbReference type="PROSITE" id="PS50067">
    <property type="entry name" value="KINESIN_MOTOR_2"/>
    <property type="match status" value="1"/>
</dbReference>
<dbReference type="Gene3D" id="3.80.10.10">
    <property type="entry name" value="Ribonuclease Inhibitor"/>
    <property type="match status" value="1"/>
</dbReference>
<dbReference type="GO" id="GO:0003777">
    <property type="term" value="F:microtubule motor activity"/>
    <property type="evidence" value="ECO:0007669"/>
    <property type="project" value="InterPro"/>
</dbReference>
<comment type="caution">
    <text evidence="4">Lacks conserved residue(s) required for the propagation of feature annotation.</text>
</comment>
<dbReference type="InterPro" id="IPR027640">
    <property type="entry name" value="Kinesin-like_fam"/>
</dbReference>
<reference evidence="11" key="1">
    <citation type="submission" date="2021-02" db="EMBL/GenBank/DDBJ databases">
        <authorList>
            <person name="Dougan E. K."/>
            <person name="Rhodes N."/>
            <person name="Thang M."/>
            <person name="Chan C."/>
        </authorList>
    </citation>
    <scope>NUCLEOTIDE SEQUENCE</scope>
</reference>
<dbReference type="InterPro" id="IPR000719">
    <property type="entry name" value="Prot_kinase_dom"/>
</dbReference>
<dbReference type="GO" id="GO:0003723">
    <property type="term" value="F:RNA binding"/>
    <property type="evidence" value="ECO:0007669"/>
    <property type="project" value="UniProtKB-UniRule"/>
</dbReference>
<dbReference type="Gene3D" id="3.40.850.10">
    <property type="entry name" value="Kinesin motor domain"/>
    <property type="match status" value="1"/>
</dbReference>
<comment type="caution">
    <text evidence="11">The sequence shown here is derived from an EMBL/GenBank/DDBJ whole genome shotgun (WGS) entry which is preliminary data.</text>
</comment>
<dbReference type="InterPro" id="IPR001752">
    <property type="entry name" value="Kinesin_motor_dom"/>
</dbReference>
<gene>
    <name evidence="11" type="primary">KIF13B</name>
    <name evidence="11" type="ORF">SNAT2548_LOCUS4978</name>
</gene>
<dbReference type="SMART" id="SM00220">
    <property type="entry name" value="S_TKc"/>
    <property type="match status" value="1"/>
</dbReference>
<feature type="region of interest" description="Disordered" evidence="7">
    <location>
        <begin position="2742"/>
        <end position="2844"/>
    </location>
</feature>
<dbReference type="SUPFAM" id="SSF46785">
    <property type="entry name" value="Winged helix' DNA-binding domain"/>
    <property type="match status" value="1"/>
</dbReference>
<dbReference type="GO" id="GO:0004672">
    <property type="term" value="F:protein kinase activity"/>
    <property type="evidence" value="ECO:0007669"/>
    <property type="project" value="InterPro"/>
</dbReference>
<sequence length="2844" mass="312878">MINQSLSNLALVINKLAASARDDGKTDFVPFRNSKLTHILQESLSGNSKTVMIAALSPALSNLDETLSTLKFAQTCKNVATKAVRNQETSASIAEELTAEIARLKEQLAAQNDSRLQQQLFDTEQLLAKMEKDYQAQIAEAKEMEALRKQALCDMGLSLAEISGALGMDRNVPQLVNLSDDASLTGCLVYFLPEGEQSTIGTDKACILTWDVAESAIEGNRRQERLFDDSLLQQLPSNEDNRVVTLQLVDVAGAALQEPPMAVPLARQAGQPGRVLVNGQKPKQARLTLKHQGEQAVVTKSFRNGMEWSHRSIEPSQVISSRVINHRPQSVEKSLAIRSGRFAKLEPGNKAYSSQPQLAVLTNSESSLEVALARIFRPRIYARRSFMPPLTLTLPPSSHIFSVPGRGSATGGPELSASEGERRIALTEILQKAVNCQALVSGACSRSSLQRNPDGEGLSLDESSILFTPADAADFNHQYPLIPLLFADVAYAPVKKKVAFCRSEPASYVVLIAPRCSAELAQNEQVWLICLGKCSEADLNGFLFHLSRRGALRWDVKQCYSINRRCRGVGGQGAVFTGVSRTPNGDSQDARILREVRGQLVLPGVHDLDQAAVKVWGNGSLAAFRAEVGHLQKMCGHPNISTLLGVFCELGGDSAQRPQWVMVMELCPGGDLFDLVSDGVIPQENVLQIMVGVFSALAYVHSHGLVHRDVKAENVVLHGERAVLIDFGIACRIDDADEMRRRVGSPGYVAPEIIRGNRYNELVDIFAAGVIVYFMLCGRLPFAAERQDSILEKTVKCDVNYGSEAFGRVAPPLLNMVRQMITPSIPSRPSARSCFENLSSIASRAVRMSEAFRIAKKALESLEGTVSSEPSVQLQSTSITAATGHDTEGTLLRSCSLASIERPQRQTSGPPPSRAGSASVWQLLQELPSAARRSFARISNSGSFTAMRQMCNVAGDLPKVALARLSASKESIRSHSSDSERISTLQLVPVVPNSGQEPEASTVPQKAQRRPWTGSRLTVPSRSSSKESARPVPPPRKGQAARSQDDAQLEYSDSWQIALAVLMEGREERCKVYDRNKQLVSPDTAELSQHQFPLTVVFLEEVATIVYCPNWEIILESFLESGSIEAVQRPRAFLDNAKVCDLGQDFRVLDRNNQEFTVKDTVDREPRTAKLIKKQMDPCISDVLSAWQLQLGRICSCFISNIFDRLSLGHSVSLRLTVPLDASPANQIKSQGTLAKIEDDLFEILHGDEASFTDARSLIHSIFEQAGKDETDSLLKTCGEILPLVEEGNLITAHVRPQEKLEFRVAVGLDVLSAKGLPEVLVSDLPGVTDWHEFDMLFHRRRVSLEQKDSDGVRALILDSQKHDAALALATQDQRGNALHFYEVEDFSERVPVIGFLEQQDSNLGIYPDFKHLADDPWFLCSHDEIQDLMLEMNNARDEASFNREKAEEKVSELEQLNKRLEQDLQSTKQAASKLQQECPEVLQMFGGSAFMVILSFDTSLVQSESSAKDAAALCAELLGYISGCMEAQGRFSEANECRVMHAEKKVAAMEQDLIHELLVARAELTQLKVAGSNCASEALHYDGRGYTTATLRSKLLPARKAQAETVKMEEEKRHLTKELQRSREGFDKVQQELPVTFPVGSLLRSSAETQRLGKELMERVEETGRCLHRVDSTNSVKIKSSYSNSWTLPNKATKTDYALVQSLLVEGPEAQSTSTRSGSYVRSATSPSVANGHAVSFRCFSVIEHMKKKNNDRKLAVDKAVMVKAPFNRRVFAKASKAPGRRKGWKDLGAGNLVLAKFLTKPLFGTSPFARDAQSRFNVNVKLQWNRSLVRAVLTVVDGGQIFGATVSHIHIRQEVWSPYPVHGIRSTLTNGSTTECPDEGLQCPNQGACKSPGTENVKEVPVLAGSTLWSAGLEPAVALAARRPGKGEVPSLLAALRAFLCRLDNELDLQVELDAAECALSDEAAAWILDTLRRQLSTRKGRSCLRVVKLFKNNLGDTSAAALAAWLWQQPGACEEIHLSHNQIGHRGVAKLLIALARHPHEAYPRSVEHLDEAIPCWLRLEHNKAAGIEHLLNVLHKDPVRLRSCFAPRGEDLGGLPGCTVFRCCHGSSKAETPHVHLYCIGKQKDVADLVEPQLESMALALCDEVVAGDFCPMPEFTVPPFASPSTPTAAVATRTAVLRVDADKGAGLEMTAHPYGYLVDAVESDPGQDLASGDVLIAVDGEPLWGDLSEDQLNEAFGREFADGASVEVVPAAAVEGSWLWQPLCAFPRGESRQQALREDLGIFARTCGVAADLDDEGAVWLHGPPGALRHARAELEGLARFYFPELGEKAMLPAFRWVKYEAPAAVPSEPKEKHDSESCEDGTGHPDMASWAVSLRQQWEEDDNLFDEDLPIEPLEAPDEGPDVFDGEVLVPDLDLSRPFKMLILVGLPGAGKSRLAGRLAALGWEVVNQDHLGDRKACVAAAKEALAKSRRVVVDRCNVTRLQRRVWLELADDYEVCAACIWLDIPEDVCGDRVLQRFGHETLPPEEKSLEVIAAFARRLEAPMEAEGLVRWRVKEDDDLDDVLAEYQDLVHRSEVGTLLVEPAEEECWPVRSVNAQARPRKRRRRLDNEAAAAGRAPRAEEVDLHSKARRAQFLRVVRRQVEHYFSDVNMKKDWFFQEKIAAEPEPGWLELRWIMSCPRIADVHRASEQDVLEALKISSLQVKEAAGSNWVARTQPLPDLEVSKPENPELLHDSLEDDAIDARDPDDVPDEVHGDKEGMSSRAAEDAKAADLELQRALDNWEEAGADSDDSDAQHVELSTDELKLSSPKQAHTETDSASIPEVMFAGPSRASVDPYL</sequence>
<feature type="coiled-coil region" evidence="6">
    <location>
        <begin position="1426"/>
        <end position="1478"/>
    </location>
</feature>
<dbReference type="GO" id="GO:0007018">
    <property type="term" value="P:microtubule-based movement"/>
    <property type="evidence" value="ECO:0007669"/>
    <property type="project" value="InterPro"/>
</dbReference>
<feature type="region of interest" description="Disordered" evidence="7">
    <location>
        <begin position="989"/>
        <end position="1048"/>
    </location>
</feature>
<dbReference type="PROSITE" id="PS50961">
    <property type="entry name" value="HTH_LA"/>
    <property type="match status" value="1"/>
</dbReference>
<feature type="domain" description="HTH La-type RNA-binding" evidence="10">
    <location>
        <begin position="2634"/>
        <end position="2728"/>
    </location>
</feature>
<keyword evidence="12" id="KW-1185">Reference proteome</keyword>
<evidence type="ECO:0000256" key="1">
    <source>
        <dbReference type="ARBA" id="ARBA00022884"/>
    </source>
</evidence>
<dbReference type="Gene3D" id="1.10.510.10">
    <property type="entry name" value="Transferase(Phosphotransferase) domain 1"/>
    <property type="match status" value="1"/>
</dbReference>
<dbReference type="InterPro" id="IPR027417">
    <property type="entry name" value="P-loop_NTPase"/>
</dbReference>
<dbReference type="GO" id="GO:0008017">
    <property type="term" value="F:microtubule binding"/>
    <property type="evidence" value="ECO:0007669"/>
    <property type="project" value="InterPro"/>
</dbReference>
<evidence type="ECO:0000256" key="6">
    <source>
        <dbReference type="SAM" id="Coils"/>
    </source>
</evidence>
<evidence type="ECO:0000313" key="12">
    <source>
        <dbReference type="Proteomes" id="UP000604046"/>
    </source>
</evidence>
<dbReference type="SMART" id="SM00129">
    <property type="entry name" value="KISc"/>
    <property type="match status" value="1"/>
</dbReference>
<dbReference type="SMART" id="SM00715">
    <property type="entry name" value="LA"/>
    <property type="match status" value="1"/>
</dbReference>
<dbReference type="PROSITE" id="PS00108">
    <property type="entry name" value="PROTEIN_KINASE_ST"/>
    <property type="match status" value="1"/>
</dbReference>
<dbReference type="Gene3D" id="1.10.10.10">
    <property type="entry name" value="Winged helix-like DNA-binding domain superfamily/Winged helix DNA-binding domain"/>
    <property type="match status" value="1"/>
</dbReference>
<proteinExistence type="inferred from homology"/>
<accession>A0A812INR9</accession>
<dbReference type="PROSITE" id="PS50011">
    <property type="entry name" value="PROTEIN_KINASE_DOM"/>
    <property type="match status" value="1"/>
</dbReference>
<dbReference type="SUPFAM" id="SSF52047">
    <property type="entry name" value="RNI-like"/>
    <property type="match status" value="1"/>
</dbReference>
<evidence type="ECO:0000313" key="11">
    <source>
        <dbReference type="EMBL" id="CAE7042134.1"/>
    </source>
</evidence>
<dbReference type="InterPro" id="IPR036961">
    <property type="entry name" value="Kinesin_motor_dom_sf"/>
</dbReference>
<dbReference type="PANTHER" id="PTHR47968:SF75">
    <property type="entry name" value="CENTROMERE-ASSOCIATED PROTEIN E"/>
    <property type="match status" value="1"/>
</dbReference>
<keyword evidence="3" id="KW-0505">Motor protein</keyword>
<evidence type="ECO:0000256" key="3">
    <source>
        <dbReference type="ARBA" id="ARBA00023175"/>
    </source>
</evidence>
<evidence type="ECO:0000259" key="10">
    <source>
        <dbReference type="PROSITE" id="PS50961"/>
    </source>
</evidence>
<feature type="compositionally biased region" description="Acidic residues" evidence="7">
    <location>
        <begin position="2787"/>
        <end position="2798"/>
    </location>
</feature>
<protein>
    <submittedName>
        <fullName evidence="11">KIF13B protein</fullName>
    </submittedName>
</protein>
<dbReference type="InterPro" id="IPR008271">
    <property type="entry name" value="Ser/Thr_kinase_AS"/>
</dbReference>
<dbReference type="OrthoDB" id="420470at2759"/>
<evidence type="ECO:0000256" key="2">
    <source>
        <dbReference type="ARBA" id="ARBA00023054"/>
    </source>
</evidence>
<dbReference type="InterPro" id="IPR036390">
    <property type="entry name" value="WH_DNA-bd_sf"/>
</dbReference>
<dbReference type="InterPro" id="IPR032675">
    <property type="entry name" value="LRR_dom_sf"/>
</dbReference>
<dbReference type="Pfam" id="PF00069">
    <property type="entry name" value="Pkinase"/>
    <property type="match status" value="1"/>
</dbReference>
<feature type="compositionally biased region" description="Basic and acidic residues" evidence="7">
    <location>
        <begin position="2742"/>
        <end position="2783"/>
    </location>
</feature>
<evidence type="ECO:0000256" key="5">
    <source>
        <dbReference type="PROSITE-ProRule" id="PRU00332"/>
    </source>
</evidence>
<evidence type="ECO:0000256" key="4">
    <source>
        <dbReference type="PROSITE-ProRule" id="PRU00283"/>
    </source>
</evidence>
<comment type="similarity">
    <text evidence="4">Belongs to the TRAFAC class myosin-kinesin ATPase superfamily. Kinesin family.</text>
</comment>
<dbReference type="Proteomes" id="UP000604046">
    <property type="component" value="Unassembled WGS sequence"/>
</dbReference>